<dbReference type="OrthoDB" id="3309811at2759"/>
<reference evidence="1" key="1">
    <citation type="journal article" date="2020" name="Nat. Commun.">
        <title>Large-scale genome sequencing of mycorrhizal fungi provides insights into the early evolution of symbiotic traits.</title>
        <authorList>
            <person name="Miyauchi S."/>
            <person name="Kiss E."/>
            <person name="Kuo A."/>
            <person name="Drula E."/>
            <person name="Kohler A."/>
            <person name="Sanchez-Garcia M."/>
            <person name="Morin E."/>
            <person name="Andreopoulos B."/>
            <person name="Barry K.W."/>
            <person name="Bonito G."/>
            <person name="Buee M."/>
            <person name="Carver A."/>
            <person name="Chen C."/>
            <person name="Cichocki N."/>
            <person name="Clum A."/>
            <person name="Culley D."/>
            <person name="Crous P.W."/>
            <person name="Fauchery L."/>
            <person name="Girlanda M."/>
            <person name="Hayes R.D."/>
            <person name="Keri Z."/>
            <person name="LaButti K."/>
            <person name="Lipzen A."/>
            <person name="Lombard V."/>
            <person name="Magnuson J."/>
            <person name="Maillard F."/>
            <person name="Murat C."/>
            <person name="Nolan M."/>
            <person name="Ohm R.A."/>
            <person name="Pangilinan J."/>
            <person name="Pereira M.F."/>
            <person name="Perotto S."/>
            <person name="Peter M."/>
            <person name="Pfister S."/>
            <person name="Riley R."/>
            <person name="Sitrit Y."/>
            <person name="Stielow J.B."/>
            <person name="Szollosi G."/>
            <person name="Zifcakova L."/>
            <person name="Stursova M."/>
            <person name="Spatafora J.W."/>
            <person name="Tedersoo L."/>
            <person name="Vaario L.M."/>
            <person name="Yamada A."/>
            <person name="Yan M."/>
            <person name="Wang P."/>
            <person name="Xu J."/>
            <person name="Bruns T."/>
            <person name="Baldrian P."/>
            <person name="Vilgalys R."/>
            <person name="Dunand C."/>
            <person name="Henrissat B."/>
            <person name="Grigoriev I.V."/>
            <person name="Hibbett D."/>
            <person name="Nagy L.G."/>
            <person name="Martin F.M."/>
        </authorList>
    </citation>
    <scope>NUCLEOTIDE SEQUENCE</scope>
    <source>
        <strain evidence="1">UH-Tt-Lm1</strain>
    </source>
</reference>
<gene>
    <name evidence="1" type="ORF">BJ322DRAFT_1071185</name>
</gene>
<reference evidence="1" key="2">
    <citation type="submission" date="2020-11" db="EMBL/GenBank/DDBJ databases">
        <authorList>
            <consortium name="DOE Joint Genome Institute"/>
            <person name="Kuo A."/>
            <person name="Miyauchi S."/>
            <person name="Kiss E."/>
            <person name="Drula E."/>
            <person name="Kohler A."/>
            <person name="Sanchez-Garcia M."/>
            <person name="Andreopoulos B."/>
            <person name="Barry K.W."/>
            <person name="Bonito G."/>
            <person name="Buee M."/>
            <person name="Carver A."/>
            <person name="Chen C."/>
            <person name="Cichocki N."/>
            <person name="Clum A."/>
            <person name="Culley D."/>
            <person name="Crous P.W."/>
            <person name="Fauchery L."/>
            <person name="Girlanda M."/>
            <person name="Hayes R."/>
            <person name="Keri Z."/>
            <person name="Labutti K."/>
            <person name="Lipzen A."/>
            <person name="Lombard V."/>
            <person name="Magnuson J."/>
            <person name="Maillard F."/>
            <person name="Morin E."/>
            <person name="Murat C."/>
            <person name="Nolan M."/>
            <person name="Ohm R."/>
            <person name="Pangilinan J."/>
            <person name="Pereira M."/>
            <person name="Perotto S."/>
            <person name="Peter M."/>
            <person name="Riley R."/>
            <person name="Sitrit Y."/>
            <person name="Stielow B."/>
            <person name="Szollosi G."/>
            <person name="Zifcakova L."/>
            <person name="Stursova M."/>
            <person name="Spatafora J.W."/>
            <person name="Tedersoo L."/>
            <person name="Vaario L.-M."/>
            <person name="Yamada A."/>
            <person name="Yan M."/>
            <person name="Wang P."/>
            <person name="Xu J."/>
            <person name="Bruns T."/>
            <person name="Baldrian P."/>
            <person name="Vilgalys R."/>
            <person name="Henrissat B."/>
            <person name="Grigoriev I.V."/>
            <person name="Hibbett D."/>
            <person name="Nagy L.G."/>
            <person name="Martin F.M."/>
        </authorList>
    </citation>
    <scope>NUCLEOTIDE SEQUENCE</scope>
    <source>
        <strain evidence="1">UH-Tt-Lm1</strain>
    </source>
</reference>
<dbReference type="Proteomes" id="UP000736335">
    <property type="component" value="Unassembled WGS sequence"/>
</dbReference>
<sequence>MSAKTFTKDGAQIRRLKSGRCVLEDEWKRYLKFNEVLRVSYMFENEPFEKLPAPYEPIPKLDHCPPTLRFGFAIPEPFEEFRRVALENNLGDPEEYSDPYTFYKLRTRVVALLNNLCGLESPRVIYCEYIHSKEADVMLEISTNYALGIPADKVDVALRTIKEVFSLPDDTKPKWYLDVDIDEKAQDEYLLP</sequence>
<dbReference type="EMBL" id="WIUZ02000010">
    <property type="protein sequence ID" value="KAF9783485.1"/>
    <property type="molecule type" value="Genomic_DNA"/>
</dbReference>
<dbReference type="AlphaFoldDB" id="A0A9P6L5U0"/>
<accession>A0A9P6L5U0</accession>
<feature type="non-terminal residue" evidence="1">
    <location>
        <position position="1"/>
    </location>
</feature>
<comment type="caution">
    <text evidence="1">The sequence shown here is derived from an EMBL/GenBank/DDBJ whole genome shotgun (WGS) entry which is preliminary data.</text>
</comment>
<protein>
    <submittedName>
        <fullName evidence="1">Uncharacterized protein</fullName>
    </submittedName>
</protein>
<evidence type="ECO:0000313" key="2">
    <source>
        <dbReference type="Proteomes" id="UP000736335"/>
    </source>
</evidence>
<proteinExistence type="predicted"/>
<organism evidence="1 2">
    <name type="scientific">Thelephora terrestris</name>
    <dbReference type="NCBI Taxonomy" id="56493"/>
    <lineage>
        <taxon>Eukaryota</taxon>
        <taxon>Fungi</taxon>
        <taxon>Dikarya</taxon>
        <taxon>Basidiomycota</taxon>
        <taxon>Agaricomycotina</taxon>
        <taxon>Agaricomycetes</taxon>
        <taxon>Thelephorales</taxon>
        <taxon>Thelephoraceae</taxon>
        <taxon>Thelephora</taxon>
    </lineage>
</organism>
<evidence type="ECO:0000313" key="1">
    <source>
        <dbReference type="EMBL" id="KAF9783485.1"/>
    </source>
</evidence>
<keyword evidence="2" id="KW-1185">Reference proteome</keyword>
<name>A0A9P6L5U0_9AGAM</name>